<evidence type="ECO:0000313" key="2">
    <source>
        <dbReference type="Proteomes" id="UP000244384"/>
    </source>
</evidence>
<proteinExistence type="predicted"/>
<dbReference type="RefSeq" id="WP_108577291.1">
    <property type="nucleotide sequence ID" value="NZ_CP026952.1"/>
</dbReference>
<gene>
    <name evidence="1" type="ORF">C3E78_05120</name>
</gene>
<sequence>MLAVTRENIALTVVAVTVSVALAGFSGHGPAHSAFAALCGVLVWVAVLLLAATVSERAAGSLPEPVAMVARIIAAVLWPFLVVGSILSAQEGDYSVLPLPIVWFGVYAGVVIYQARRPAL</sequence>
<dbReference type="KEGG" id="aez:C3E78_05120"/>
<reference evidence="2" key="1">
    <citation type="submission" date="2018-01" db="EMBL/GenBank/DDBJ databases">
        <authorList>
            <person name="Li J."/>
        </authorList>
    </citation>
    <scope>NUCLEOTIDE SEQUENCE [LARGE SCALE GENOMIC DNA]</scope>
    <source>
        <strain evidence="2">592</strain>
    </source>
</reference>
<accession>A0A2S0WJX7</accession>
<name>A0A2S0WJX7_9ACTN</name>
<dbReference type="EMBL" id="CP026952">
    <property type="protein sequence ID" value="AWB91645.1"/>
    <property type="molecule type" value="Genomic_DNA"/>
</dbReference>
<dbReference type="AlphaFoldDB" id="A0A2S0WJX7"/>
<protein>
    <submittedName>
        <fullName evidence="1">Uncharacterized protein</fullName>
    </submittedName>
</protein>
<organism evidence="1 2">
    <name type="scientific">Aeromicrobium chenweiae</name>
    <dbReference type="NCBI Taxonomy" id="2079793"/>
    <lineage>
        <taxon>Bacteria</taxon>
        <taxon>Bacillati</taxon>
        <taxon>Actinomycetota</taxon>
        <taxon>Actinomycetes</taxon>
        <taxon>Propionibacteriales</taxon>
        <taxon>Nocardioidaceae</taxon>
        <taxon>Aeromicrobium</taxon>
    </lineage>
</organism>
<dbReference type="Proteomes" id="UP000244384">
    <property type="component" value="Chromosome"/>
</dbReference>
<evidence type="ECO:0000313" key="1">
    <source>
        <dbReference type="EMBL" id="AWB91645.1"/>
    </source>
</evidence>
<accession>A0A5F2EWH3</accession>
<keyword evidence="2" id="KW-1185">Reference proteome</keyword>